<organism evidence="1">
    <name type="scientific">marine sediment metagenome</name>
    <dbReference type="NCBI Taxonomy" id="412755"/>
    <lineage>
        <taxon>unclassified sequences</taxon>
        <taxon>metagenomes</taxon>
        <taxon>ecological metagenomes</taxon>
    </lineage>
</organism>
<protein>
    <submittedName>
        <fullName evidence="1">Uncharacterized protein</fullName>
    </submittedName>
</protein>
<accession>A0A0F9H713</accession>
<name>A0A0F9H713_9ZZZZ</name>
<feature type="non-terminal residue" evidence="1">
    <location>
        <position position="67"/>
    </location>
</feature>
<proteinExistence type="predicted"/>
<sequence length="67" mass="7106">MALDDQAMEFQIGMDIKDLLARVDDLEGAFEKFTQSGEEAGESAQKTAGFMDMMAASAETAGIAVKA</sequence>
<evidence type="ECO:0000313" key="1">
    <source>
        <dbReference type="EMBL" id="KKL71067.1"/>
    </source>
</evidence>
<dbReference type="AlphaFoldDB" id="A0A0F9H713"/>
<dbReference type="EMBL" id="LAZR01025702">
    <property type="protein sequence ID" value="KKL71067.1"/>
    <property type="molecule type" value="Genomic_DNA"/>
</dbReference>
<gene>
    <name evidence="1" type="ORF">LCGC14_2098650</name>
</gene>
<comment type="caution">
    <text evidence="1">The sequence shown here is derived from an EMBL/GenBank/DDBJ whole genome shotgun (WGS) entry which is preliminary data.</text>
</comment>
<reference evidence="1" key="1">
    <citation type="journal article" date="2015" name="Nature">
        <title>Complex archaea that bridge the gap between prokaryotes and eukaryotes.</title>
        <authorList>
            <person name="Spang A."/>
            <person name="Saw J.H."/>
            <person name="Jorgensen S.L."/>
            <person name="Zaremba-Niedzwiedzka K."/>
            <person name="Martijn J."/>
            <person name="Lind A.E."/>
            <person name="van Eijk R."/>
            <person name="Schleper C."/>
            <person name="Guy L."/>
            <person name="Ettema T.J."/>
        </authorList>
    </citation>
    <scope>NUCLEOTIDE SEQUENCE</scope>
</reference>